<dbReference type="GO" id="GO:0016616">
    <property type="term" value="F:oxidoreductase activity, acting on the CH-OH group of donors, NAD or NADP as acceptor"/>
    <property type="evidence" value="ECO:0007669"/>
    <property type="project" value="UniProtKB-ARBA"/>
</dbReference>
<dbReference type="PRINTS" id="PR00080">
    <property type="entry name" value="SDRFAMILY"/>
</dbReference>
<organism evidence="4 5">
    <name type="scientific">Acyrthosiphon pisum</name>
    <name type="common">Pea aphid</name>
    <dbReference type="NCBI Taxonomy" id="7029"/>
    <lineage>
        <taxon>Eukaryota</taxon>
        <taxon>Metazoa</taxon>
        <taxon>Ecdysozoa</taxon>
        <taxon>Arthropoda</taxon>
        <taxon>Hexapoda</taxon>
        <taxon>Insecta</taxon>
        <taxon>Pterygota</taxon>
        <taxon>Neoptera</taxon>
        <taxon>Paraneoptera</taxon>
        <taxon>Hemiptera</taxon>
        <taxon>Sternorrhyncha</taxon>
        <taxon>Aphidomorpha</taxon>
        <taxon>Aphidoidea</taxon>
        <taxon>Aphididae</taxon>
        <taxon>Macrosiphini</taxon>
        <taxon>Acyrthosiphon</taxon>
    </lineage>
</organism>
<evidence type="ECO:0000256" key="1">
    <source>
        <dbReference type="ARBA" id="ARBA00006484"/>
    </source>
</evidence>
<dbReference type="OMA" id="GRAICCT"/>
<dbReference type="PANTHER" id="PTHR43115">
    <property type="entry name" value="DEHYDROGENASE/REDUCTASE SDR FAMILY MEMBER 11"/>
    <property type="match status" value="1"/>
</dbReference>
<evidence type="ECO:0000313" key="5">
    <source>
        <dbReference type="Proteomes" id="UP000007819"/>
    </source>
</evidence>
<name>A0A8R2B7Y8_ACYPI</name>
<dbReference type="GeneID" id="100159964"/>
<dbReference type="InterPro" id="IPR036291">
    <property type="entry name" value="NAD(P)-bd_dom_sf"/>
</dbReference>
<dbReference type="AlphaFoldDB" id="A0A8R2B7Y8"/>
<keyword evidence="5" id="KW-1185">Reference proteome</keyword>
<dbReference type="KEGG" id="api:100159964"/>
<dbReference type="Gene3D" id="3.40.50.720">
    <property type="entry name" value="NAD(P)-binding Rossmann-like Domain"/>
    <property type="match status" value="1"/>
</dbReference>
<protein>
    <submittedName>
        <fullName evidence="4">Uncharacterized protein</fullName>
    </submittedName>
</protein>
<dbReference type="Pfam" id="PF00106">
    <property type="entry name" value="adh_short"/>
    <property type="match status" value="1"/>
</dbReference>
<proteinExistence type="inferred from homology"/>
<dbReference type="InterPro" id="IPR002347">
    <property type="entry name" value="SDR_fam"/>
</dbReference>
<dbReference type="PRINTS" id="PR00081">
    <property type="entry name" value="GDHRDH"/>
</dbReference>
<sequence>MDKWIGKVAVVTGASFGIGEAICRKLVKNGMIVVGFARKEYRLQELKNELNDNFHYVKVDLCSEKNILDAFGWVKSTFKSIDVLINNAGVLKLTDVLGDTNDWKLMFDTNVLGLHICCREAIKIMKENEIKEGHIINVNSITGHYIMSGMKDFSVYGSTKFSVTALTEYLREFMSMENLPIRVTSISPGFVDTKMTAKFNLDKVEDNATLQTIDIADAMLYALSAPKRVNVAEITLRPSIDNMAHIVNSS</sequence>
<dbReference type="PANTHER" id="PTHR43115:SF4">
    <property type="entry name" value="DEHYDROGENASE_REDUCTASE SDR FAMILY MEMBER 11"/>
    <property type="match status" value="1"/>
</dbReference>
<dbReference type="Proteomes" id="UP000007819">
    <property type="component" value="Chromosome A1"/>
</dbReference>
<dbReference type="FunFam" id="3.40.50.720:FF:000047">
    <property type="entry name" value="NADP-dependent L-serine/L-allo-threonine dehydrogenase"/>
    <property type="match status" value="1"/>
</dbReference>
<comment type="similarity">
    <text evidence="1 3">Belongs to the short-chain dehydrogenases/reductases (SDR) family.</text>
</comment>
<dbReference type="SUPFAM" id="SSF51735">
    <property type="entry name" value="NAD(P)-binding Rossmann-fold domains"/>
    <property type="match status" value="1"/>
</dbReference>
<accession>A0A8R2B7Y8</accession>
<reference evidence="5" key="1">
    <citation type="submission" date="2010-06" db="EMBL/GenBank/DDBJ databases">
        <authorList>
            <person name="Jiang H."/>
            <person name="Abraham K."/>
            <person name="Ali S."/>
            <person name="Alsbrooks S.L."/>
            <person name="Anim B.N."/>
            <person name="Anosike U.S."/>
            <person name="Attaway T."/>
            <person name="Bandaranaike D.P."/>
            <person name="Battles P.K."/>
            <person name="Bell S.N."/>
            <person name="Bell A.V."/>
            <person name="Beltran B."/>
            <person name="Bickham C."/>
            <person name="Bustamante Y."/>
            <person name="Caleb T."/>
            <person name="Canada A."/>
            <person name="Cardenas V."/>
            <person name="Carter K."/>
            <person name="Chacko J."/>
            <person name="Chandrabose M.N."/>
            <person name="Chavez D."/>
            <person name="Chavez A."/>
            <person name="Chen L."/>
            <person name="Chu H.-S."/>
            <person name="Claassen K.J."/>
            <person name="Cockrell R."/>
            <person name="Collins M."/>
            <person name="Cooper J.A."/>
            <person name="Cree A."/>
            <person name="Curry S.M."/>
            <person name="Da Y."/>
            <person name="Dao M.D."/>
            <person name="Das B."/>
            <person name="Davila M.-L."/>
            <person name="Davy-Carroll L."/>
            <person name="Denson S."/>
            <person name="Dinh H."/>
            <person name="Ebong V.E."/>
            <person name="Edwards J.R."/>
            <person name="Egan A."/>
            <person name="El-Daye J."/>
            <person name="Escobedo L."/>
            <person name="Fernandez S."/>
            <person name="Fernando P.R."/>
            <person name="Flagg N."/>
            <person name="Forbes L.D."/>
            <person name="Fowler R.G."/>
            <person name="Fu Q."/>
            <person name="Gabisi R.A."/>
            <person name="Ganer J."/>
            <person name="Garbino Pronczuk A."/>
            <person name="Garcia R.M."/>
            <person name="Garner T."/>
            <person name="Garrett T.E."/>
            <person name="Gonzalez D.A."/>
            <person name="Hamid H."/>
            <person name="Hawkins E.S."/>
            <person name="Hirani K."/>
            <person name="Hogues M.E."/>
            <person name="Hollins B."/>
            <person name="Hsiao C.-H."/>
            <person name="Jabil R."/>
            <person name="James M.L."/>
            <person name="Jhangiani S.N."/>
            <person name="Johnson B."/>
            <person name="Johnson Q."/>
            <person name="Joshi V."/>
            <person name="Kalu J.B."/>
            <person name="Kam C."/>
            <person name="Kashfia A."/>
            <person name="Keebler J."/>
            <person name="Kisamo H."/>
            <person name="Kovar C.L."/>
            <person name="Lago L.A."/>
            <person name="Lai C.-Y."/>
            <person name="Laidlaw J."/>
            <person name="Lara F."/>
            <person name="Le T.-K."/>
            <person name="Lee S.L."/>
            <person name="Legall F.H."/>
            <person name="Lemon S.J."/>
            <person name="Lewis L.R."/>
            <person name="Li B."/>
            <person name="Liu Y."/>
            <person name="Liu Y.-S."/>
            <person name="Lopez J."/>
            <person name="Lozado R.J."/>
            <person name="Lu J."/>
            <person name="Madu R.C."/>
            <person name="Maheshwari M."/>
            <person name="Maheshwari R."/>
            <person name="Malloy K."/>
            <person name="Martinez E."/>
            <person name="Mathew T."/>
            <person name="Mercado I.C."/>
            <person name="Mercado C."/>
            <person name="Meyer B."/>
            <person name="Montgomery K."/>
            <person name="Morgan M.B."/>
            <person name="Munidasa M."/>
            <person name="Nazareth L.V."/>
            <person name="Nelson J."/>
            <person name="Ng B.M."/>
            <person name="Nguyen N.B."/>
            <person name="Nguyen P.Q."/>
            <person name="Nguyen T."/>
            <person name="Obregon M."/>
            <person name="Okwuonu G.O."/>
            <person name="Onwere C.G."/>
            <person name="Orozco G."/>
            <person name="Parra A."/>
            <person name="Patel S."/>
            <person name="Patil S."/>
            <person name="Perez A."/>
            <person name="Perez Y."/>
            <person name="Pham C."/>
            <person name="Primus E.L."/>
            <person name="Pu L.-L."/>
            <person name="Puazo M."/>
            <person name="Qin X."/>
            <person name="Quiroz J.B."/>
            <person name="Reese J."/>
            <person name="Richards S."/>
            <person name="Rives C.M."/>
            <person name="Robberts R."/>
            <person name="Ruiz S.J."/>
            <person name="Ruiz M.J."/>
            <person name="Santibanez J."/>
            <person name="Schneider B.W."/>
            <person name="Sisson I."/>
            <person name="Smith M."/>
            <person name="Sodergren E."/>
            <person name="Song X.-Z."/>
            <person name="Song B.B."/>
            <person name="Summersgill H."/>
            <person name="Thelus R."/>
            <person name="Thornton R.D."/>
            <person name="Trejos Z.Y."/>
            <person name="Usmani K."/>
            <person name="Vattathil S."/>
            <person name="Villasana D."/>
            <person name="Walker D.L."/>
            <person name="Wang S."/>
            <person name="Wang K."/>
            <person name="White C.S."/>
            <person name="Williams A.C."/>
            <person name="Williamson J."/>
            <person name="Wilson K."/>
            <person name="Woghiren I.O."/>
            <person name="Woodworth J.R."/>
            <person name="Worley K.C."/>
            <person name="Wright R.A."/>
            <person name="Wu W."/>
            <person name="Young L."/>
            <person name="Zhang L."/>
            <person name="Zhang J."/>
            <person name="Zhu Y."/>
            <person name="Muzny D.M."/>
            <person name="Weinstock G."/>
            <person name="Gibbs R.A."/>
        </authorList>
    </citation>
    <scope>NUCLEOTIDE SEQUENCE [LARGE SCALE GENOMIC DNA]</scope>
    <source>
        <strain evidence="5">LSR1</strain>
    </source>
</reference>
<evidence type="ECO:0000313" key="4">
    <source>
        <dbReference type="EnsemblMetazoa" id="XP_008185581.1"/>
    </source>
</evidence>
<dbReference type="EnsemblMetazoa" id="XM_008187359.3">
    <property type="protein sequence ID" value="XP_008185581.1"/>
    <property type="gene ID" value="LOC100159964"/>
</dbReference>
<dbReference type="OrthoDB" id="1933717at2759"/>
<dbReference type="RefSeq" id="XP_008185581.1">
    <property type="nucleotide sequence ID" value="XM_008187359.2"/>
</dbReference>
<reference evidence="4" key="2">
    <citation type="submission" date="2022-06" db="UniProtKB">
        <authorList>
            <consortium name="EnsemblMetazoa"/>
        </authorList>
    </citation>
    <scope>IDENTIFICATION</scope>
</reference>
<evidence type="ECO:0000256" key="3">
    <source>
        <dbReference type="RuleBase" id="RU000363"/>
    </source>
</evidence>
<keyword evidence="2" id="KW-0560">Oxidoreductase</keyword>
<evidence type="ECO:0000256" key="2">
    <source>
        <dbReference type="ARBA" id="ARBA00023002"/>
    </source>
</evidence>